<protein>
    <submittedName>
        <fullName evidence="10">Dihydroxy-acid dehydratase</fullName>
    </submittedName>
</protein>
<feature type="domain" description="Dihydroxy-acid/6-phosphogluconate dehydratase C-terminal" evidence="9">
    <location>
        <begin position="358"/>
        <end position="554"/>
    </location>
</feature>
<proteinExistence type="inferred from homology"/>
<dbReference type="SUPFAM" id="SSF52016">
    <property type="entry name" value="LeuD/IlvD-like"/>
    <property type="match status" value="1"/>
</dbReference>
<dbReference type="RefSeq" id="WP_346093146.1">
    <property type="nucleotide sequence ID" value="NZ_BAABKS010000074.1"/>
</dbReference>
<dbReference type="InterPro" id="IPR042096">
    <property type="entry name" value="Dihydro-acid_dehy_C"/>
</dbReference>
<dbReference type="InterPro" id="IPR000581">
    <property type="entry name" value="ILV_EDD_N"/>
</dbReference>
<organism evidence="10 11">
    <name type="scientific">Pseudonocardia benzenivorans</name>
    <dbReference type="NCBI Taxonomy" id="228005"/>
    <lineage>
        <taxon>Bacteria</taxon>
        <taxon>Bacillati</taxon>
        <taxon>Actinomycetota</taxon>
        <taxon>Actinomycetes</taxon>
        <taxon>Pseudonocardiales</taxon>
        <taxon>Pseudonocardiaceae</taxon>
        <taxon>Pseudonocardia</taxon>
    </lineage>
</organism>
<dbReference type="SUPFAM" id="SSF143975">
    <property type="entry name" value="IlvD/EDD N-terminal domain-like"/>
    <property type="match status" value="1"/>
</dbReference>
<keyword evidence="7" id="KW-0028">Amino-acid biosynthesis</keyword>
<evidence type="ECO:0000313" key="10">
    <source>
        <dbReference type="EMBL" id="MFD1235376.1"/>
    </source>
</evidence>
<dbReference type="Pfam" id="PF24877">
    <property type="entry name" value="ILV_EDD_C"/>
    <property type="match status" value="1"/>
</dbReference>
<evidence type="ECO:0000256" key="5">
    <source>
        <dbReference type="ARBA" id="ARBA00023014"/>
    </source>
</evidence>
<evidence type="ECO:0000256" key="6">
    <source>
        <dbReference type="ARBA" id="ARBA00023239"/>
    </source>
</evidence>
<evidence type="ECO:0000256" key="1">
    <source>
        <dbReference type="ARBA" id="ARBA00006486"/>
    </source>
</evidence>
<dbReference type="Gene3D" id="3.50.30.80">
    <property type="entry name" value="IlvD/EDD C-terminal domain-like"/>
    <property type="match status" value="1"/>
</dbReference>
<dbReference type="EMBL" id="JBHTMB010000161">
    <property type="protein sequence ID" value="MFD1235376.1"/>
    <property type="molecule type" value="Genomic_DNA"/>
</dbReference>
<keyword evidence="6" id="KW-0456">Lyase</keyword>
<dbReference type="NCBIfam" id="NF004784">
    <property type="entry name" value="PRK06131.1"/>
    <property type="match status" value="1"/>
</dbReference>
<dbReference type="InterPro" id="IPR056740">
    <property type="entry name" value="ILV_EDD_C"/>
</dbReference>
<reference evidence="11" key="1">
    <citation type="journal article" date="2019" name="Int. J. Syst. Evol. Microbiol.">
        <title>The Global Catalogue of Microorganisms (GCM) 10K type strain sequencing project: providing services to taxonomists for standard genome sequencing and annotation.</title>
        <authorList>
            <consortium name="The Broad Institute Genomics Platform"/>
            <consortium name="The Broad Institute Genome Sequencing Center for Infectious Disease"/>
            <person name="Wu L."/>
            <person name="Ma J."/>
        </authorList>
    </citation>
    <scope>NUCLEOTIDE SEQUENCE [LARGE SCALE GENOMIC DNA]</scope>
    <source>
        <strain evidence="11">CCUG 49018</strain>
    </source>
</reference>
<dbReference type="InterPro" id="IPR020558">
    <property type="entry name" value="DiOHA_6PGluconate_deHydtase_CS"/>
</dbReference>
<name>A0ABW3VKR8_9PSEU</name>
<keyword evidence="11" id="KW-1185">Reference proteome</keyword>
<keyword evidence="7" id="KW-0100">Branched-chain amino acid biosynthesis</keyword>
<comment type="caution">
    <text evidence="10">The sequence shown here is derived from an EMBL/GenBank/DDBJ whole genome shotgun (WGS) entry which is preliminary data.</text>
</comment>
<feature type="domain" description="Dihydroxy-acid/6-phosphogluconate dehydratase N-terminal" evidence="8">
    <location>
        <begin position="37"/>
        <end position="348"/>
    </location>
</feature>
<evidence type="ECO:0000256" key="3">
    <source>
        <dbReference type="ARBA" id="ARBA00022723"/>
    </source>
</evidence>
<keyword evidence="4" id="KW-0408">Iron</keyword>
<dbReference type="PANTHER" id="PTHR43183">
    <property type="entry name" value="HYPOTHETICAL DIHYDROXYACID DEHYDRATASE (EUROFUNG)-RELATED"/>
    <property type="match status" value="1"/>
</dbReference>
<keyword evidence="3" id="KW-0479">Metal-binding</keyword>
<evidence type="ECO:0000313" key="11">
    <source>
        <dbReference type="Proteomes" id="UP001597182"/>
    </source>
</evidence>
<comment type="similarity">
    <text evidence="1">Belongs to the IlvD/Edd family.</text>
</comment>
<dbReference type="Proteomes" id="UP001597182">
    <property type="component" value="Unassembled WGS sequence"/>
</dbReference>
<dbReference type="PANTHER" id="PTHR43183:SF2">
    <property type="entry name" value="DIHYDROXY-ACID DEHYDRATASE"/>
    <property type="match status" value="1"/>
</dbReference>
<keyword evidence="2" id="KW-0001">2Fe-2S</keyword>
<dbReference type="Pfam" id="PF00920">
    <property type="entry name" value="ILVD_EDD_N"/>
    <property type="match status" value="1"/>
</dbReference>
<evidence type="ECO:0000256" key="7">
    <source>
        <dbReference type="ARBA" id="ARBA00023304"/>
    </source>
</evidence>
<dbReference type="PROSITE" id="PS00886">
    <property type="entry name" value="ILVD_EDD_1"/>
    <property type="match status" value="1"/>
</dbReference>
<dbReference type="InterPro" id="IPR037237">
    <property type="entry name" value="IlvD/EDD_N"/>
</dbReference>
<evidence type="ECO:0000256" key="2">
    <source>
        <dbReference type="ARBA" id="ARBA00022714"/>
    </source>
</evidence>
<dbReference type="InterPro" id="IPR052352">
    <property type="entry name" value="Sugar_Degrad_Dehydratases"/>
</dbReference>
<accession>A0ABW3VKR8</accession>
<evidence type="ECO:0000259" key="8">
    <source>
        <dbReference type="Pfam" id="PF00920"/>
    </source>
</evidence>
<gene>
    <name evidence="10" type="ORF">ACFQ34_18980</name>
</gene>
<evidence type="ECO:0000256" key="4">
    <source>
        <dbReference type="ARBA" id="ARBA00023004"/>
    </source>
</evidence>
<keyword evidence="5" id="KW-0411">Iron-sulfur</keyword>
<evidence type="ECO:0000259" key="9">
    <source>
        <dbReference type="Pfam" id="PF24877"/>
    </source>
</evidence>
<sequence length="581" mass="61102">MGELRSARWFSGEHVPGFVHRTAMRASGFARASFDGRPVVGICNSWSELISCNLHLRALADSVRRGILQAGGVPVEFPTISLGEQLMKPTTMLFRNLMAMDVEESLRAYPFDAVVMLGGCDKTMPAQLMGAASAQVPTIVVPGGPANPATFRGRRIGVGTDLWGYVDDVRAGRMSQAEYEALEASAGPSVGHCPEMGTASTVSAVVEALGMTLPGASAVPATDARRSHVAEDCGRTAVRLAEQGVRPSQILTADAFHNAIAVLVALGGSTNVILHLLALAGRAEVSLGLQDFHDIAATVPLIANVRPAGEHLVEQLFEIGGLPVVLGELAPLLRLDAMTVNGQTLGQNLADAPPVDGEVVRPLSDPVQPPGGLAVVRGNLAPGGAVVKCSAASPELLVHAGPALVFHDMDDLRTRIDDPDLPVTADTVLVLRNAGPVGGPGMPEWGALPIPQKLLREGVRDMVRVSDARMSGTAYGTTVLHVAPEAAVGGPLALVEDGDVIRLDARAGVLHLEVDDTELDTRRRRRAGEPARVAYRRGYGALYAERVTQADTGCDFDFLQGRSSEPAAEPHGIFDGWIGGW</sequence>